<dbReference type="GO" id="GO:0005694">
    <property type="term" value="C:chromosome"/>
    <property type="evidence" value="ECO:0007669"/>
    <property type="project" value="UniProtKB-SubCell"/>
</dbReference>
<dbReference type="OrthoDB" id="5594015at2759"/>
<dbReference type="InterPro" id="IPR049408">
    <property type="entry name" value="UVSSA_N_a-solenoid_rpt"/>
</dbReference>
<evidence type="ECO:0000313" key="12">
    <source>
        <dbReference type="EMBL" id="KHN87644.1"/>
    </source>
</evidence>
<keyword evidence="5" id="KW-0227">DNA damage</keyword>
<evidence type="ECO:0000256" key="3">
    <source>
        <dbReference type="ARBA" id="ARBA00022454"/>
    </source>
</evidence>
<name>A0A0B2W1W7_TOXCA</name>
<evidence type="ECO:0000256" key="8">
    <source>
        <dbReference type="ARBA" id="ARBA00023054"/>
    </source>
</evidence>
<dbReference type="STRING" id="6265.A0A0B2W1W7"/>
<evidence type="ECO:0000256" key="2">
    <source>
        <dbReference type="ARBA" id="ARBA00009240"/>
    </source>
</evidence>
<dbReference type="GO" id="GO:0009411">
    <property type="term" value="P:response to UV"/>
    <property type="evidence" value="ECO:0007669"/>
    <property type="project" value="InterPro"/>
</dbReference>
<dbReference type="AlphaFoldDB" id="A0A0B2W1W7"/>
<comment type="similarity">
    <text evidence="2">Belongs to the UVSSA family.</text>
</comment>
<feature type="region of interest" description="Disordered" evidence="10">
    <location>
        <begin position="427"/>
        <end position="449"/>
    </location>
</feature>
<evidence type="ECO:0000256" key="7">
    <source>
        <dbReference type="ARBA" id="ARBA00022833"/>
    </source>
</evidence>
<feature type="domain" description="UV-stimulated scaffold protein A C-terminal" evidence="11">
    <location>
        <begin position="451"/>
        <end position="555"/>
    </location>
</feature>
<dbReference type="Pfam" id="PF20867">
    <property type="entry name" value="UVSSA_N"/>
    <property type="match status" value="1"/>
</dbReference>
<dbReference type="PANTHER" id="PTHR28670">
    <property type="entry name" value="UV-STIMULATED SCAFFOLD PROTEIN A"/>
    <property type="match status" value="1"/>
</dbReference>
<evidence type="ECO:0000256" key="4">
    <source>
        <dbReference type="ARBA" id="ARBA00022723"/>
    </source>
</evidence>
<dbReference type="GO" id="GO:0000993">
    <property type="term" value="F:RNA polymerase II complex binding"/>
    <property type="evidence" value="ECO:0007669"/>
    <property type="project" value="TreeGrafter"/>
</dbReference>
<evidence type="ECO:0000256" key="9">
    <source>
        <dbReference type="ARBA" id="ARBA00023204"/>
    </source>
</evidence>
<evidence type="ECO:0000256" key="1">
    <source>
        <dbReference type="ARBA" id="ARBA00004286"/>
    </source>
</evidence>
<keyword evidence="3" id="KW-0158">Chromosome</keyword>
<accession>A0A0B2W1W7</accession>
<protein>
    <submittedName>
        <fullName evidence="12">UV-stimulated scaffold protein A</fullName>
    </submittedName>
</protein>
<gene>
    <name evidence="12" type="primary">UVSSA</name>
    <name evidence="12" type="ORF">Tcan_06365</name>
</gene>
<dbReference type="OMA" id="EEHAEMR"/>
<dbReference type="InterPro" id="IPR018610">
    <property type="entry name" value="UVSSA"/>
</dbReference>
<evidence type="ECO:0000313" key="13">
    <source>
        <dbReference type="Proteomes" id="UP000031036"/>
    </source>
</evidence>
<dbReference type="GO" id="GO:0006283">
    <property type="term" value="P:transcription-coupled nucleotide-excision repair"/>
    <property type="evidence" value="ECO:0007669"/>
    <property type="project" value="TreeGrafter"/>
</dbReference>
<keyword evidence="6" id="KW-0863">Zinc-finger</keyword>
<sequence>MGQTAEFIAAKRCINFILRDFDYEKRELNTIRMKELKNLVKNHSGIITDLVDHLFKFVRQENSDRRLAVLLICDYFFQRSHLFRLELVGSLQDFLVYTAETDPLHYPLPAPKEASSALKMETLKLMKNWHEKFSSAYPKLSHAYNFLRSSKAFDFERADTQLQEEVFRQSYYGKRLAQTEHGLVISLTIVIGILLVSPRRLSSSIERVRAEEADRRRETLAKRVIEEVMQQVNERKEDIEKCVRETRSALELLVPKFVPQDTTSPLCSPASNTPENGANNAALRVYLDVGSIAVVLPTSAPVITKDEGNEAIISSLLDSVKLLRFYEKRLSKWIKKLTKFGGRSTEKAFKEIVELNSRVALEIERCDELKLKECKKQASGSESDSDEFEDVPEKEGLELEFKVPDEVPSHILVRLNEMDEANQPCTSGKIVKSSQPAGALPEGGNEGRVSQIPTLSFGLDLKYWGEKNVQPAEIPRNNSDCHRFWRPSDESNTTCSDDTEVYNTRVMTFVGKEERVTRRCRAPLRDGSLCPRMDKHKCPVHGVIIDRDEMGFPSQEVPAHSSNCAESKEEQEYMRDLEAATGIDLRFDNNRKRKKGFKKREIPPSHQVRQRLEKKLLDRRTVKRVSATLDAIRKARAAKNFEHQFNYALSRT</sequence>
<comment type="subcellular location">
    <subcellularLocation>
        <location evidence="1">Chromosome</location>
    </subcellularLocation>
</comment>
<dbReference type="EMBL" id="JPKZ01000388">
    <property type="protein sequence ID" value="KHN87644.1"/>
    <property type="molecule type" value="Genomic_DNA"/>
</dbReference>
<organism evidence="12 13">
    <name type="scientific">Toxocara canis</name>
    <name type="common">Canine roundworm</name>
    <dbReference type="NCBI Taxonomy" id="6265"/>
    <lineage>
        <taxon>Eukaryota</taxon>
        <taxon>Metazoa</taxon>
        <taxon>Ecdysozoa</taxon>
        <taxon>Nematoda</taxon>
        <taxon>Chromadorea</taxon>
        <taxon>Rhabditida</taxon>
        <taxon>Spirurina</taxon>
        <taxon>Ascaridomorpha</taxon>
        <taxon>Ascaridoidea</taxon>
        <taxon>Toxocaridae</taxon>
        <taxon>Toxocara</taxon>
    </lineage>
</organism>
<dbReference type="Proteomes" id="UP000031036">
    <property type="component" value="Unassembled WGS sequence"/>
</dbReference>
<dbReference type="Pfam" id="PF09740">
    <property type="entry name" value="DUF2043"/>
    <property type="match status" value="1"/>
</dbReference>
<evidence type="ECO:0000259" key="11">
    <source>
        <dbReference type="Pfam" id="PF09740"/>
    </source>
</evidence>
<dbReference type="InterPro" id="IPR049431">
    <property type="entry name" value="UVSSA_C"/>
</dbReference>
<evidence type="ECO:0000256" key="5">
    <source>
        <dbReference type="ARBA" id="ARBA00022763"/>
    </source>
</evidence>
<comment type="caution">
    <text evidence="12">The sequence shown here is derived from an EMBL/GenBank/DDBJ whole genome shotgun (WGS) entry which is preliminary data.</text>
</comment>
<keyword evidence="7" id="KW-0862">Zinc</keyword>
<reference evidence="12 13" key="1">
    <citation type="submission" date="2014-11" db="EMBL/GenBank/DDBJ databases">
        <title>Genetic blueprint of the zoonotic pathogen Toxocara canis.</title>
        <authorList>
            <person name="Zhu X.-Q."/>
            <person name="Korhonen P.K."/>
            <person name="Cai H."/>
            <person name="Young N.D."/>
            <person name="Nejsum P."/>
            <person name="von Samson-Himmelstjerna G."/>
            <person name="Boag P.R."/>
            <person name="Tan P."/>
            <person name="Li Q."/>
            <person name="Min J."/>
            <person name="Yang Y."/>
            <person name="Wang X."/>
            <person name="Fang X."/>
            <person name="Hall R.S."/>
            <person name="Hofmann A."/>
            <person name="Sternberg P.W."/>
            <person name="Jex A.R."/>
            <person name="Gasser R.B."/>
        </authorList>
    </citation>
    <scope>NUCLEOTIDE SEQUENCE [LARGE SCALE GENOMIC DNA]</scope>
    <source>
        <strain evidence="12">PN_DK_2014</strain>
    </source>
</reference>
<keyword evidence="13" id="KW-1185">Reference proteome</keyword>
<proteinExistence type="inferred from homology"/>
<dbReference type="PANTHER" id="PTHR28670:SF1">
    <property type="entry name" value="UV-STIMULATED SCAFFOLD PROTEIN A"/>
    <property type="match status" value="1"/>
</dbReference>
<keyword evidence="9" id="KW-0234">DNA repair</keyword>
<evidence type="ECO:0000256" key="10">
    <source>
        <dbReference type="SAM" id="MobiDB-lite"/>
    </source>
</evidence>
<evidence type="ECO:0000256" key="6">
    <source>
        <dbReference type="ARBA" id="ARBA00022771"/>
    </source>
</evidence>
<dbReference type="GO" id="GO:0008270">
    <property type="term" value="F:zinc ion binding"/>
    <property type="evidence" value="ECO:0007669"/>
    <property type="project" value="UniProtKB-KW"/>
</dbReference>
<keyword evidence="4" id="KW-0479">Metal-binding</keyword>
<keyword evidence="8" id="KW-0175">Coiled coil</keyword>